<accession>A0AAN7SST1</accession>
<gene>
    <name evidence="1" type="ORF">RN001_002246</name>
</gene>
<evidence type="ECO:0000313" key="1">
    <source>
        <dbReference type="EMBL" id="KAK4885975.1"/>
    </source>
</evidence>
<proteinExistence type="predicted"/>
<protein>
    <submittedName>
        <fullName evidence="1">Uncharacterized protein</fullName>
    </submittedName>
</protein>
<sequence length="143" mass="15787">MAPELTLPPQPILTRWGTWISAACYYANNFTKIKKIIQNLDEDSAAFIFANYSLLPSTITSLESRDLLLTDAVSTVNINNAISAICSISGNKGRVIKEKCEAVFAASKDFEIVKNLANIFSGNTNVTNHVDYEIMETVVRSHN</sequence>
<keyword evidence="2" id="KW-1185">Reference proteome</keyword>
<comment type="caution">
    <text evidence="1">The sequence shown here is derived from an EMBL/GenBank/DDBJ whole genome shotgun (WGS) entry which is preliminary data.</text>
</comment>
<reference evidence="2" key="1">
    <citation type="submission" date="2023-01" db="EMBL/GenBank/DDBJ databases">
        <title>Key to firefly adult light organ development and bioluminescence: homeobox transcription factors regulate luciferase expression and transportation to peroxisome.</title>
        <authorList>
            <person name="Fu X."/>
        </authorList>
    </citation>
    <scope>NUCLEOTIDE SEQUENCE [LARGE SCALE GENOMIC DNA]</scope>
</reference>
<dbReference type="AlphaFoldDB" id="A0AAN7SST1"/>
<organism evidence="1 2">
    <name type="scientific">Aquatica leii</name>
    <dbReference type="NCBI Taxonomy" id="1421715"/>
    <lineage>
        <taxon>Eukaryota</taxon>
        <taxon>Metazoa</taxon>
        <taxon>Ecdysozoa</taxon>
        <taxon>Arthropoda</taxon>
        <taxon>Hexapoda</taxon>
        <taxon>Insecta</taxon>
        <taxon>Pterygota</taxon>
        <taxon>Neoptera</taxon>
        <taxon>Endopterygota</taxon>
        <taxon>Coleoptera</taxon>
        <taxon>Polyphaga</taxon>
        <taxon>Elateriformia</taxon>
        <taxon>Elateroidea</taxon>
        <taxon>Lampyridae</taxon>
        <taxon>Luciolinae</taxon>
        <taxon>Aquatica</taxon>
    </lineage>
</organism>
<name>A0AAN7SST1_9COLE</name>
<dbReference type="Proteomes" id="UP001353858">
    <property type="component" value="Unassembled WGS sequence"/>
</dbReference>
<evidence type="ECO:0000313" key="2">
    <source>
        <dbReference type="Proteomes" id="UP001353858"/>
    </source>
</evidence>
<dbReference type="EMBL" id="JARPUR010000001">
    <property type="protein sequence ID" value="KAK4885975.1"/>
    <property type="molecule type" value="Genomic_DNA"/>
</dbReference>